<dbReference type="Proteomes" id="UP000321353">
    <property type="component" value="Chromosome"/>
</dbReference>
<feature type="transmembrane region" description="Helical" evidence="1">
    <location>
        <begin position="207"/>
        <end position="229"/>
    </location>
</feature>
<reference evidence="2 3" key="1">
    <citation type="submission" date="2019-02" db="EMBL/GenBank/DDBJ databases">
        <title>Planctomycetal bacteria perform biofilm scaping via a novel small molecule.</title>
        <authorList>
            <person name="Jeske O."/>
            <person name="Boedeker C."/>
            <person name="Wiegand S."/>
            <person name="Breitling P."/>
            <person name="Kallscheuer N."/>
            <person name="Jogler M."/>
            <person name="Rohde M."/>
            <person name="Petersen J."/>
            <person name="Medema M.H."/>
            <person name="Surup F."/>
            <person name="Jogler C."/>
        </authorList>
    </citation>
    <scope>NUCLEOTIDE SEQUENCE [LARGE SCALE GENOMIC DNA]</scope>
    <source>
        <strain evidence="2 3">Mal15</strain>
    </source>
</reference>
<feature type="transmembrane region" description="Helical" evidence="1">
    <location>
        <begin position="118"/>
        <end position="140"/>
    </location>
</feature>
<feature type="transmembrane region" description="Helical" evidence="1">
    <location>
        <begin position="85"/>
        <end position="106"/>
    </location>
</feature>
<evidence type="ECO:0000313" key="3">
    <source>
        <dbReference type="Proteomes" id="UP000321353"/>
    </source>
</evidence>
<proteinExistence type="predicted"/>
<keyword evidence="1" id="KW-0472">Membrane</keyword>
<keyword evidence="3" id="KW-1185">Reference proteome</keyword>
<accession>A0A5B9MFW9</accession>
<organism evidence="2 3">
    <name type="scientific">Stieleria maiorica</name>
    <dbReference type="NCBI Taxonomy" id="2795974"/>
    <lineage>
        <taxon>Bacteria</taxon>
        <taxon>Pseudomonadati</taxon>
        <taxon>Planctomycetota</taxon>
        <taxon>Planctomycetia</taxon>
        <taxon>Pirellulales</taxon>
        <taxon>Pirellulaceae</taxon>
        <taxon>Stieleria</taxon>
    </lineage>
</organism>
<dbReference type="KEGG" id="smam:Mal15_37990"/>
<feature type="transmembrane region" description="Helical" evidence="1">
    <location>
        <begin position="152"/>
        <end position="178"/>
    </location>
</feature>
<dbReference type="AlphaFoldDB" id="A0A5B9MFW9"/>
<protein>
    <submittedName>
        <fullName evidence="2">Uncharacterized protein</fullName>
    </submittedName>
</protein>
<keyword evidence="1" id="KW-0812">Transmembrane</keyword>
<gene>
    <name evidence="2" type="ORF">Mal15_37990</name>
</gene>
<evidence type="ECO:0000313" key="2">
    <source>
        <dbReference type="EMBL" id="QEF99733.1"/>
    </source>
</evidence>
<keyword evidence="1" id="KW-1133">Transmembrane helix</keyword>
<evidence type="ECO:0000256" key="1">
    <source>
        <dbReference type="SAM" id="Phobius"/>
    </source>
</evidence>
<dbReference type="EMBL" id="CP036264">
    <property type="protein sequence ID" value="QEF99733.1"/>
    <property type="molecule type" value="Genomic_DNA"/>
</dbReference>
<sequence>MGQDSFDDALPRVSLVTNDPFAVPEDEPNPFARQPVVSSAGADAALNPYAPTSHVSDSEGLESDVEAFRRRFLSHEASIQSIGTLYLIPGVLLVGLFLMMAGFVVFELLAQGGNVVGVMEGVAVTSIYGGLGLIQIYTGLGLRRFRIGARRLATFFGVIGLLAFPFGTLINGYILYLLQSQKGKVVFSEEYQDVRHRTPHIKYRTSVIVTIFVVILVVLLALGFVAAIVGV</sequence>
<name>A0A5B9MFW9_9BACT</name>